<keyword evidence="2 3" id="KW-0732">Signal</keyword>
<protein>
    <submittedName>
        <fullName evidence="5">Outer membrane beta-barrel protein</fullName>
    </submittedName>
</protein>
<proteinExistence type="predicted"/>
<dbReference type="EMBL" id="JBHRTI010000003">
    <property type="protein sequence ID" value="MFC3146668.1"/>
    <property type="molecule type" value="Genomic_DNA"/>
</dbReference>
<organism evidence="5 6">
    <name type="scientific">Piscinibacterium candidicorallinum</name>
    <dbReference type="NCBI Taxonomy" id="1793872"/>
    <lineage>
        <taxon>Bacteria</taxon>
        <taxon>Pseudomonadati</taxon>
        <taxon>Pseudomonadota</taxon>
        <taxon>Betaproteobacteria</taxon>
        <taxon>Burkholderiales</taxon>
        <taxon>Piscinibacterium</taxon>
    </lineage>
</organism>
<dbReference type="Pfam" id="PF13505">
    <property type="entry name" value="OMP_b-brl"/>
    <property type="match status" value="1"/>
</dbReference>
<comment type="caution">
    <text evidence="5">The sequence shown here is derived from an EMBL/GenBank/DDBJ whole genome shotgun (WGS) entry which is preliminary data.</text>
</comment>
<evidence type="ECO:0000259" key="4">
    <source>
        <dbReference type="Pfam" id="PF13505"/>
    </source>
</evidence>
<reference evidence="6" key="1">
    <citation type="journal article" date="2019" name="Int. J. Syst. Evol. Microbiol.">
        <title>The Global Catalogue of Microorganisms (GCM) 10K type strain sequencing project: providing services to taxonomists for standard genome sequencing and annotation.</title>
        <authorList>
            <consortium name="The Broad Institute Genomics Platform"/>
            <consortium name="The Broad Institute Genome Sequencing Center for Infectious Disease"/>
            <person name="Wu L."/>
            <person name="Ma J."/>
        </authorList>
    </citation>
    <scope>NUCLEOTIDE SEQUENCE [LARGE SCALE GENOMIC DNA]</scope>
    <source>
        <strain evidence="6">KCTC 52168</strain>
    </source>
</reference>
<dbReference type="Proteomes" id="UP001595556">
    <property type="component" value="Unassembled WGS sequence"/>
</dbReference>
<feature type="chain" id="PRO_5047341867" evidence="3">
    <location>
        <begin position="34"/>
        <end position="208"/>
    </location>
</feature>
<feature type="signal peptide" evidence="3">
    <location>
        <begin position="1"/>
        <end position="33"/>
    </location>
</feature>
<dbReference type="RefSeq" id="WP_377301065.1">
    <property type="nucleotide sequence ID" value="NZ_CP180191.1"/>
</dbReference>
<sequence>MNTNKTPALRKLAAGTTALAAAMLALAAAPAQAQSKRFYIGNDLGLSTLDFNTRRLGNFNPNAGVRTSVDDRDVSYGVFAGYRAERNFGVELGYNRFGKTKVTISDGISSASSSVKSDGVFVTGLYYLPLPANFELVGKLGVSNSKSTFNLFPFGQDNRSKVNPLYGVGVGYKLGDSLGLRAEFNRIPNFADNDRDLTNLKLGLTYGF</sequence>
<evidence type="ECO:0000256" key="1">
    <source>
        <dbReference type="ARBA" id="ARBA00004442"/>
    </source>
</evidence>
<keyword evidence="6" id="KW-1185">Reference proteome</keyword>
<evidence type="ECO:0000313" key="6">
    <source>
        <dbReference type="Proteomes" id="UP001595556"/>
    </source>
</evidence>
<comment type="subcellular location">
    <subcellularLocation>
        <location evidence="1">Cell outer membrane</location>
    </subcellularLocation>
</comment>
<evidence type="ECO:0000256" key="2">
    <source>
        <dbReference type="ARBA" id="ARBA00022729"/>
    </source>
</evidence>
<name>A0ABV7H1L8_9BURK</name>
<evidence type="ECO:0000256" key="3">
    <source>
        <dbReference type="SAM" id="SignalP"/>
    </source>
</evidence>
<dbReference type="SUPFAM" id="SSF56925">
    <property type="entry name" value="OMPA-like"/>
    <property type="match status" value="1"/>
</dbReference>
<accession>A0ABV7H1L8</accession>
<dbReference type="InterPro" id="IPR011250">
    <property type="entry name" value="OMP/PagP_B-barrel"/>
</dbReference>
<gene>
    <name evidence="5" type="ORF">ACFOEN_03315</name>
</gene>
<feature type="domain" description="Outer membrane protein beta-barrel" evidence="4">
    <location>
        <begin position="20"/>
        <end position="208"/>
    </location>
</feature>
<evidence type="ECO:0000313" key="5">
    <source>
        <dbReference type="EMBL" id="MFC3146668.1"/>
    </source>
</evidence>
<dbReference type="InterPro" id="IPR027385">
    <property type="entry name" value="Beta-barrel_OMP"/>
</dbReference>
<dbReference type="Gene3D" id="2.40.160.20">
    <property type="match status" value="1"/>
</dbReference>